<dbReference type="SUPFAM" id="SSF46955">
    <property type="entry name" value="Putative DNA-binding domain"/>
    <property type="match status" value="1"/>
</dbReference>
<evidence type="ECO:0000313" key="4">
    <source>
        <dbReference type="Proteomes" id="UP000218323"/>
    </source>
</evidence>
<dbReference type="CDD" id="cd04765">
    <property type="entry name" value="HTH_MlrA-like_sg2"/>
    <property type="match status" value="1"/>
</dbReference>
<name>A0A2A4I6U9_9SPHN</name>
<dbReference type="Pfam" id="PF13411">
    <property type="entry name" value="MerR_1"/>
    <property type="match status" value="1"/>
</dbReference>
<dbReference type="PANTHER" id="PTHR30204:SF15">
    <property type="entry name" value="BLL5018 PROTEIN"/>
    <property type="match status" value="1"/>
</dbReference>
<comment type="caution">
    <text evidence="3">The sequence shown here is derived from an EMBL/GenBank/DDBJ whole genome shotgun (WGS) entry which is preliminary data.</text>
</comment>
<dbReference type="AlphaFoldDB" id="A0A2A4I6U9"/>
<protein>
    <submittedName>
        <fullName evidence="3">MerR family transcriptional regulator</fullName>
    </submittedName>
</protein>
<sequence>MTRVASETKSAAAFRTIGEVAAATGIAPHILRYWEGRFPQLRPVTRAGKRRYYRPEDVALVERIDRLLNREGYTVKGVQQLLDAERRRSARPATTLRDVRDLLATALAQDDRAARE</sequence>
<dbReference type="PROSITE" id="PS50937">
    <property type="entry name" value="HTH_MERR_2"/>
    <property type="match status" value="1"/>
</dbReference>
<keyword evidence="1" id="KW-0238">DNA-binding</keyword>
<dbReference type="EMBL" id="NWVC01000007">
    <property type="protein sequence ID" value="PCG13520.1"/>
    <property type="molecule type" value="Genomic_DNA"/>
</dbReference>
<accession>A0A2A4I6U9</accession>
<evidence type="ECO:0000259" key="2">
    <source>
        <dbReference type="PROSITE" id="PS50937"/>
    </source>
</evidence>
<reference evidence="3 4" key="1">
    <citation type="submission" date="2017-09" db="EMBL/GenBank/DDBJ databases">
        <title>Sphingomonas adhaesiva DSM 7418, whole genome shotgun sequence.</title>
        <authorList>
            <person name="Feng G."/>
            <person name="Zhu H."/>
        </authorList>
    </citation>
    <scope>NUCLEOTIDE SEQUENCE [LARGE SCALE GENOMIC DNA]</scope>
    <source>
        <strain evidence="3 4">DSM 7418</strain>
    </source>
</reference>
<dbReference type="GO" id="GO:0003700">
    <property type="term" value="F:DNA-binding transcription factor activity"/>
    <property type="evidence" value="ECO:0007669"/>
    <property type="project" value="InterPro"/>
</dbReference>
<dbReference type="Gene3D" id="1.10.1660.10">
    <property type="match status" value="1"/>
</dbReference>
<keyword evidence="4" id="KW-1185">Reference proteome</keyword>
<evidence type="ECO:0000313" key="3">
    <source>
        <dbReference type="EMBL" id="PCG13520.1"/>
    </source>
</evidence>
<dbReference type="RefSeq" id="WP_096641211.1">
    <property type="nucleotide sequence ID" value="NZ_JBHIWA010000092.1"/>
</dbReference>
<gene>
    <name evidence="3" type="ORF">COA07_13430</name>
</gene>
<dbReference type="GO" id="GO:0003677">
    <property type="term" value="F:DNA binding"/>
    <property type="evidence" value="ECO:0007669"/>
    <property type="project" value="UniProtKB-KW"/>
</dbReference>
<evidence type="ECO:0000256" key="1">
    <source>
        <dbReference type="ARBA" id="ARBA00023125"/>
    </source>
</evidence>
<dbReference type="Proteomes" id="UP000218323">
    <property type="component" value="Unassembled WGS sequence"/>
</dbReference>
<proteinExistence type="predicted"/>
<dbReference type="PANTHER" id="PTHR30204">
    <property type="entry name" value="REDOX-CYCLING DRUG-SENSING TRANSCRIPTIONAL ACTIVATOR SOXR"/>
    <property type="match status" value="1"/>
</dbReference>
<dbReference type="InterPro" id="IPR009061">
    <property type="entry name" value="DNA-bd_dom_put_sf"/>
</dbReference>
<dbReference type="InterPro" id="IPR047057">
    <property type="entry name" value="MerR_fam"/>
</dbReference>
<dbReference type="SMART" id="SM00422">
    <property type="entry name" value="HTH_MERR"/>
    <property type="match status" value="1"/>
</dbReference>
<organism evidence="3 4">
    <name type="scientific">Sphingomonas adhaesiva</name>
    <dbReference type="NCBI Taxonomy" id="28212"/>
    <lineage>
        <taxon>Bacteria</taxon>
        <taxon>Pseudomonadati</taxon>
        <taxon>Pseudomonadota</taxon>
        <taxon>Alphaproteobacteria</taxon>
        <taxon>Sphingomonadales</taxon>
        <taxon>Sphingomonadaceae</taxon>
        <taxon>Sphingomonas</taxon>
    </lineage>
</organism>
<dbReference type="InterPro" id="IPR000551">
    <property type="entry name" value="MerR-type_HTH_dom"/>
</dbReference>
<feature type="domain" description="HTH merR-type" evidence="2">
    <location>
        <begin position="16"/>
        <end position="84"/>
    </location>
</feature>